<reference evidence="1" key="1">
    <citation type="submission" date="2022-10" db="EMBL/GenBank/DDBJ databases">
        <authorList>
            <person name="Chen Y."/>
            <person name="Dougan E. K."/>
            <person name="Chan C."/>
            <person name="Rhodes N."/>
            <person name="Thang M."/>
        </authorList>
    </citation>
    <scope>NUCLEOTIDE SEQUENCE</scope>
</reference>
<protein>
    <submittedName>
        <fullName evidence="1">Uncharacterized protein</fullName>
    </submittedName>
</protein>
<comment type="caution">
    <text evidence="1">The sequence shown here is derived from an EMBL/GenBank/DDBJ whole genome shotgun (WGS) entry which is preliminary data.</text>
</comment>
<dbReference type="EMBL" id="CAMXCT030001779">
    <property type="protein sequence ID" value="CAL4780308.1"/>
    <property type="molecule type" value="Genomic_DNA"/>
</dbReference>
<dbReference type="EMBL" id="CAMXCT010001779">
    <property type="protein sequence ID" value="CAI3992996.1"/>
    <property type="molecule type" value="Genomic_DNA"/>
</dbReference>
<reference evidence="2 3" key="2">
    <citation type="submission" date="2024-05" db="EMBL/GenBank/DDBJ databases">
        <authorList>
            <person name="Chen Y."/>
            <person name="Shah S."/>
            <person name="Dougan E. K."/>
            <person name="Thang M."/>
            <person name="Chan C."/>
        </authorList>
    </citation>
    <scope>NUCLEOTIDE SEQUENCE [LARGE SCALE GENOMIC DNA]</scope>
</reference>
<gene>
    <name evidence="1" type="ORF">C1SCF055_LOCUS19785</name>
</gene>
<dbReference type="EMBL" id="CAMXCT020001779">
    <property type="protein sequence ID" value="CAL1146371.1"/>
    <property type="molecule type" value="Genomic_DNA"/>
</dbReference>
<sequence length="381" mass="43008">MDKKRKFTESVRGTQLATVKGFLQLTMMGHFRDHCNQKSFYSLPLAIVRQMPMQQLDLASTTLLAYKGQGAHGNGLLPLTDQANTLPLEDRCRLVTEQHAESDGSCSFLDALQDEAGDERDMEVEGKIVPAAVAQPARWDTPGLGNQLQQLVESANMNGLVLFRVSDMMPARKKRPLSASDNIQWSDFAIRLHDVLDTIVDEAGQICKVWARQGVGSEVPLAQLFMTKDPQEIIANMYQWEMQNEIREDEPDVFLLKRSRRAFQSRVGVPHTLATVDVDKGLKPTIFELHLLLEEQGWVFKSHSNISLQALKRTPITADRKVYFARGFWHALVLLNVVELLTYQEKIYHAQLDAYYEAIFRLAASGRTDQLRDHSGSLVSA</sequence>
<keyword evidence="3" id="KW-1185">Reference proteome</keyword>
<evidence type="ECO:0000313" key="2">
    <source>
        <dbReference type="EMBL" id="CAL4780308.1"/>
    </source>
</evidence>
<proteinExistence type="predicted"/>
<evidence type="ECO:0000313" key="1">
    <source>
        <dbReference type="EMBL" id="CAI3992996.1"/>
    </source>
</evidence>
<dbReference type="Proteomes" id="UP001152797">
    <property type="component" value="Unassembled WGS sequence"/>
</dbReference>
<accession>A0A9P1CMP1</accession>
<name>A0A9P1CMP1_9DINO</name>
<organism evidence="1">
    <name type="scientific">Cladocopium goreaui</name>
    <dbReference type="NCBI Taxonomy" id="2562237"/>
    <lineage>
        <taxon>Eukaryota</taxon>
        <taxon>Sar</taxon>
        <taxon>Alveolata</taxon>
        <taxon>Dinophyceae</taxon>
        <taxon>Suessiales</taxon>
        <taxon>Symbiodiniaceae</taxon>
        <taxon>Cladocopium</taxon>
    </lineage>
</organism>
<evidence type="ECO:0000313" key="3">
    <source>
        <dbReference type="Proteomes" id="UP001152797"/>
    </source>
</evidence>
<dbReference type="AlphaFoldDB" id="A0A9P1CMP1"/>